<feature type="transmembrane region" description="Helical" evidence="2">
    <location>
        <begin position="132"/>
        <end position="150"/>
    </location>
</feature>
<keyword evidence="2" id="KW-0812">Transmembrane</keyword>
<protein>
    <submittedName>
        <fullName evidence="3">Uncharacterized protein</fullName>
    </submittedName>
</protein>
<evidence type="ECO:0000313" key="3">
    <source>
        <dbReference type="EMBL" id="OGG12780.1"/>
    </source>
</evidence>
<evidence type="ECO:0000256" key="1">
    <source>
        <dbReference type="SAM" id="MobiDB-lite"/>
    </source>
</evidence>
<reference evidence="3 4" key="1">
    <citation type="journal article" date="2016" name="Nat. Commun.">
        <title>Thousands of microbial genomes shed light on interconnected biogeochemical processes in an aquifer system.</title>
        <authorList>
            <person name="Anantharaman K."/>
            <person name="Brown C.T."/>
            <person name="Hug L.A."/>
            <person name="Sharon I."/>
            <person name="Castelle C.J."/>
            <person name="Probst A.J."/>
            <person name="Thomas B.C."/>
            <person name="Singh A."/>
            <person name="Wilkins M.J."/>
            <person name="Karaoz U."/>
            <person name="Brodie E.L."/>
            <person name="Williams K.H."/>
            <person name="Hubbard S.S."/>
            <person name="Banfield J.F."/>
        </authorList>
    </citation>
    <scope>NUCLEOTIDE SEQUENCE [LARGE SCALE GENOMIC DNA]</scope>
</reference>
<feature type="compositionally biased region" description="Pro residues" evidence="1">
    <location>
        <begin position="55"/>
        <end position="65"/>
    </location>
</feature>
<dbReference type="AlphaFoldDB" id="A0A1F5ZJW4"/>
<evidence type="ECO:0000256" key="2">
    <source>
        <dbReference type="SAM" id="Phobius"/>
    </source>
</evidence>
<gene>
    <name evidence="3" type="ORF">A3D77_07015</name>
</gene>
<sequence length="159" mass="17208">MKKIIAVLSAFFLFFFFWGLFTQTVSQTEADWWVRPTEREAQPTREPRVSLAPRTPSPTDSPTPKPTGSSPSDQNPCAPGQSFTGTNCGWSPGISEYKHDPEGSSSQAVGYGIGGPDVLGLSYTGSVSSNKISSSDVIFLLGVLCLLVYTKSKLRAKIR</sequence>
<dbReference type="EMBL" id="MFJL01000041">
    <property type="protein sequence ID" value="OGG12780.1"/>
    <property type="molecule type" value="Genomic_DNA"/>
</dbReference>
<evidence type="ECO:0000313" key="4">
    <source>
        <dbReference type="Proteomes" id="UP000176923"/>
    </source>
</evidence>
<proteinExistence type="predicted"/>
<organism evidence="3 4">
    <name type="scientific">Candidatus Gottesmanbacteria bacterium RIFCSPHIGHO2_02_FULL_39_11</name>
    <dbReference type="NCBI Taxonomy" id="1798382"/>
    <lineage>
        <taxon>Bacteria</taxon>
        <taxon>Candidatus Gottesmaniibacteriota</taxon>
    </lineage>
</organism>
<keyword evidence="2" id="KW-0472">Membrane</keyword>
<accession>A0A1F5ZJW4</accession>
<keyword evidence="2" id="KW-1133">Transmembrane helix</keyword>
<feature type="compositionally biased region" description="Basic and acidic residues" evidence="1">
    <location>
        <begin position="36"/>
        <end position="48"/>
    </location>
</feature>
<dbReference type="Proteomes" id="UP000176923">
    <property type="component" value="Unassembled WGS sequence"/>
</dbReference>
<feature type="region of interest" description="Disordered" evidence="1">
    <location>
        <begin position="36"/>
        <end position="109"/>
    </location>
</feature>
<comment type="caution">
    <text evidence="3">The sequence shown here is derived from an EMBL/GenBank/DDBJ whole genome shotgun (WGS) entry which is preliminary data.</text>
</comment>
<name>A0A1F5ZJW4_9BACT</name>
<dbReference type="STRING" id="1798382.A3D77_07015"/>